<keyword evidence="2" id="KW-0547">Nucleotide-binding</keyword>
<dbReference type="PRINTS" id="PR00301">
    <property type="entry name" value="HEATSHOCK70"/>
</dbReference>
<dbReference type="AlphaFoldDB" id="A0A382R130"/>
<evidence type="ECO:0000256" key="1">
    <source>
        <dbReference type="ARBA" id="ARBA00007381"/>
    </source>
</evidence>
<evidence type="ECO:0000256" key="3">
    <source>
        <dbReference type="ARBA" id="ARBA00022840"/>
    </source>
</evidence>
<reference evidence="4" key="1">
    <citation type="submission" date="2018-05" db="EMBL/GenBank/DDBJ databases">
        <authorList>
            <person name="Lanie J.A."/>
            <person name="Ng W.-L."/>
            <person name="Kazmierczak K.M."/>
            <person name="Andrzejewski T.M."/>
            <person name="Davidsen T.M."/>
            <person name="Wayne K.J."/>
            <person name="Tettelin H."/>
            <person name="Glass J.I."/>
            <person name="Rusch D."/>
            <person name="Podicherti R."/>
            <person name="Tsui H.-C.T."/>
            <person name="Winkler M.E."/>
        </authorList>
    </citation>
    <scope>NUCLEOTIDE SEQUENCE</scope>
</reference>
<dbReference type="SUPFAM" id="SSF53067">
    <property type="entry name" value="Actin-like ATPase domain"/>
    <property type="match status" value="1"/>
</dbReference>
<dbReference type="Gene3D" id="3.30.420.40">
    <property type="match status" value="1"/>
</dbReference>
<dbReference type="EMBL" id="UINC01118360">
    <property type="protein sequence ID" value="SVC91434.1"/>
    <property type="molecule type" value="Genomic_DNA"/>
</dbReference>
<evidence type="ECO:0000256" key="2">
    <source>
        <dbReference type="ARBA" id="ARBA00022741"/>
    </source>
</evidence>
<keyword evidence="3" id="KW-0067">ATP-binding</keyword>
<dbReference type="PROSITE" id="PS00297">
    <property type="entry name" value="HSP70_1"/>
    <property type="match status" value="1"/>
</dbReference>
<accession>A0A382R130</accession>
<dbReference type="InterPro" id="IPR043129">
    <property type="entry name" value="ATPase_NBD"/>
</dbReference>
<dbReference type="FunFam" id="3.30.420.40:FF:000545">
    <property type="entry name" value="Endoplasmic reticulum chaperone BiP"/>
    <property type="match status" value="1"/>
</dbReference>
<sequence length="103" mass="11006">MGKIIGVDLGTTNSCVALMDGGTPKIIENSEGDRTTPSAVAYADDGEVLVGQSAKRQAVTNPHNTLFAVKRLIGRMFADEVVQRDIKMVPYGIVKAENGDAWI</sequence>
<organism evidence="4">
    <name type="scientific">marine metagenome</name>
    <dbReference type="NCBI Taxonomy" id="408172"/>
    <lineage>
        <taxon>unclassified sequences</taxon>
        <taxon>metagenomes</taxon>
        <taxon>ecological metagenomes</taxon>
    </lineage>
</organism>
<evidence type="ECO:0008006" key="5">
    <source>
        <dbReference type="Google" id="ProtNLM"/>
    </source>
</evidence>
<dbReference type="GO" id="GO:0140662">
    <property type="term" value="F:ATP-dependent protein folding chaperone"/>
    <property type="evidence" value="ECO:0007669"/>
    <property type="project" value="InterPro"/>
</dbReference>
<dbReference type="PANTHER" id="PTHR19375">
    <property type="entry name" value="HEAT SHOCK PROTEIN 70KDA"/>
    <property type="match status" value="1"/>
</dbReference>
<dbReference type="InterPro" id="IPR013126">
    <property type="entry name" value="Hsp_70_fam"/>
</dbReference>
<dbReference type="GO" id="GO:0005524">
    <property type="term" value="F:ATP binding"/>
    <property type="evidence" value="ECO:0007669"/>
    <property type="project" value="UniProtKB-KW"/>
</dbReference>
<dbReference type="InterPro" id="IPR018181">
    <property type="entry name" value="Heat_shock_70_CS"/>
</dbReference>
<protein>
    <recommendedName>
        <fullName evidence="5">Molecular chaperone DnaK</fullName>
    </recommendedName>
</protein>
<name>A0A382R130_9ZZZZ</name>
<evidence type="ECO:0000313" key="4">
    <source>
        <dbReference type="EMBL" id="SVC91434.1"/>
    </source>
</evidence>
<feature type="non-terminal residue" evidence="4">
    <location>
        <position position="103"/>
    </location>
</feature>
<dbReference type="Pfam" id="PF00012">
    <property type="entry name" value="HSP70"/>
    <property type="match status" value="1"/>
</dbReference>
<comment type="similarity">
    <text evidence="1">Belongs to the heat shock protein 70 family.</text>
</comment>
<gene>
    <name evidence="4" type="ORF">METZ01_LOCUS344288</name>
</gene>
<proteinExistence type="inferred from homology"/>